<dbReference type="AlphaFoldDB" id="A0AAX2IRF0"/>
<dbReference type="EMBL" id="UAVR01000024">
    <property type="protein sequence ID" value="SQA92675.1"/>
    <property type="molecule type" value="Genomic_DNA"/>
</dbReference>
<keyword evidence="3" id="KW-1185">Reference proteome</keyword>
<evidence type="ECO:0000313" key="2">
    <source>
        <dbReference type="EMBL" id="SQA92675.1"/>
    </source>
</evidence>
<gene>
    <name evidence="2" type="ORF">NCTC11212_04210</name>
    <name evidence="1" type="ORF">SAMN05421800_12348</name>
</gene>
<reference evidence="1 3" key="1">
    <citation type="submission" date="2017-02" db="EMBL/GenBank/DDBJ databases">
        <authorList>
            <person name="Varghese N."/>
            <person name="Submissions S."/>
        </authorList>
    </citation>
    <scope>NUCLEOTIDE SEQUENCE [LARGE SCALE GENOMIC DNA]</scope>
    <source>
        <strain evidence="1 3">DSM 16775</strain>
    </source>
</reference>
<protein>
    <submittedName>
        <fullName evidence="2">Uncharacterized protein</fullName>
    </submittedName>
</protein>
<dbReference type="Proteomes" id="UP000251937">
    <property type="component" value="Unassembled WGS sequence"/>
</dbReference>
<dbReference type="Proteomes" id="UP000190669">
    <property type="component" value="Unassembled WGS sequence"/>
</dbReference>
<evidence type="ECO:0000313" key="4">
    <source>
        <dbReference type="Proteomes" id="UP000251937"/>
    </source>
</evidence>
<sequence>MITNENITNMKNTIRCNEYSLNSTVKKTYIKY</sequence>
<evidence type="ECO:0000313" key="3">
    <source>
        <dbReference type="Proteomes" id="UP000190669"/>
    </source>
</evidence>
<comment type="caution">
    <text evidence="2">The sequence shown here is derived from an EMBL/GenBank/DDBJ whole genome shotgun (WGS) entry which is preliminary data.</text>
</comment>
<reference evidence="2 4" key="2">
    <citation type="submission" date="2018-06" db="EMBL/GenBank/DDBJ databases">
        <authorList>
            <consortium name="Pathogen Informatics"/>
            <person name="Doyle S."/>
        </authorList>
    </citation>
    <scope>NUCLEOTIDE SEQUENCE [LARGE SCALE GENOMIC DNA]</scope>
    <source>
        <strain evidence="2 4">NCTC11212</strain>
    </source>
</reference>
<evidence type="ECO:0000313" key="1">
    <source>
        <dbReference type="EMBL" id="SKC04490.1"/>
    </source>
</evidence>
<dbReference type="EMBL" id="FUZE01000023">
    <property type="protein sequence ID" value="SKC04490.1"/>
    <property type="molecule type" value="Genomic_DNA"/>
</dbReference>
<name>A0AAX2IRF0_9FLAO</name>
<proteinExistence type="predicted"/>
<accession>A0AAX2IRF0</accession>
<organism evidence="2 4">
    <name type="scientific">Chryseobacterium balustinum</name>
    <dbReference type="NCBI Taxonomy" id="246"/>
    <lineage>
        <taxon>Bacteria</taxon>
        <taxon>Pseudomonadati</taxon>
        <taxon>Bacteroidota</taxon>
        <taxon>Flavobacteriia</taxon>
        <taxon>Flavobacteriales</taxon>
        <taxon>Weeksellaceae</taxon>
        <taxon>Chryseobacterium group</taxon>
        <taxon>Chryseobacterium</taxon>
    </lineage>
</organism>